<name>A0ABD1YF68_9MARC</name>
<reference evidence="1 2" key="1">
    <citation type="submission" date="2024-09" db="EMBL/GenBank/DDBJ databases">
        <title>Chromosome-scale assembly of Riccia fluitans.</title>
        <authorList>
            <person name="Paukszto L."/>
            <person name="Sawicki J."/>
            <person name="Karawczyk K."/>
            <person name="Piernik-Szablinska J."/>
            <person name="Szczecinska M."/>
            <person name="Mazdziarz M."/>
        </authorList>
    </citation>
    <scope>NUCLEOTIDE SEQUENCE [LARGE SCALE GENOMIC DNA]</scope>
    <source>
        <strain evidence="1">Rf_01</strain>
        <tissue evidence="1">Aerial parts of the thallus</tissue>
    </source>
</reference>
<accession>A0ABD1YF68</accession>
<proteinExistence type="predicted"/>
<organism evidence="1 2">
    <name type="scientific">Riccia fluitans</name>
    <dbReference type="NCBI Taxonomy" id="41844"/>
    <lineage>
        <taxon>Eukaryota</taxon>
        <taxon>Viridiplantae</taxon>
        <taxon>Streptophyta</taxon>
        <taxon>Embryophyta</taxon>
        <taxon>Marchantiophyta</taxon>
        <taxon>Marchantiopsida</taxon>
        <taxon>Marchantiidae</taxon>
        <taxon>Marchantiales</taxon>
        <taxon>Ricciaceae</taxon>
        <taxon>Riccia</taxon>
    </lineage>
</organism>
<protein>
    <submittedName>
        <fullName evidence="1">Uncharacterized protein</fullName>
    </submittedName>
</protein>
<dbReference type="EMBL" id="JBHFFA010000005">
    <property type="protein sequence ID" value="KAL2624322.1"/>
    <property type="molecule type" value="Genomic_DNA"/>
</dbReference>
<evidence type="ECO:0000313" key="2">
    <source>
        <dbReference type="Proteomes" id="UP001605036"/>
    </source>
</evidence>
<keyword evidence="2" id="KW-1185">Reference proteome</keyword>
<sequence length="157" mass="17010">MDTLSQVLNSQALLATDEAGRDLHINGLPNNVGPGDAFQGAVQDTGVLDANQLVLGATSSSLLDSAFRTNERTTYTTSNVPLEPRHQTFLQKGGDFVWHPAPLVQGNPEVSSNQQHRIEQGLEQHEQARMFAPLAFPVVLHQSLPGAVISNEDHQQP</sequence>
<comment type="caution">
    <text evidence="1">The sequence shown here is derived from an EMBL/GenBank/DDBJ whole genome shotgun (WGS) entry which is preliminary data.</text>
</comment>
<dbReference type="AlphaFoldDB" id="A0ABD1YF68"/>
<dbReference type="Proteomes" id="UP001605036">
    <property type="component" value="Unassembled WGS sequence"/>
</dbReference>
<evidence type="ECO:0000313" key="1">
    <source>
        <dbReference type="EMBL" id="KAL2624322.1"/>
    </source>
</evidence>
<gene>
    <name evidence="1" type="ORF">R1flu_008567</name>
</gene>